<dbReference type="PROSITE" id="PS00141">
    <property type="entry name" value="ASP_PROTEASE"/>
    <property type="match status" value="1"/>
</dbReference>
<keyword evidence="3" id="KW-1185">Reference proteome</keyword>
<evidence type="ECO:0000313" key="3">
    <source>
        <dbReference type="Proteomes" id="UP000789342"/>
    </source>
</evidence>
<dbReference type="EMBL" id="CAJVPV010001169">
    <property type="protein sequence ID" value="CAG8488714.1"/>
    <property type="molecule type" value="Genomic_DNA"/>
</dbReference>
<dbReference type="OrthoDB" id="2395011at2759"/>
<dbReference type="PROSITE" id="PS00018">
    <property type="entry name" value="EF_HAND_1"/>
    <property type="match status" value="1"/>
</dbReference>
<name>A0A9N8WMT6_9GLOM</name>
<dbReference type="GO" id="GO:0006508">
    <property type="term" value="P:proteolysis"/>
    <property type="evidence" value="ECO:0007669"/>
    <property type="project" value="InterPro"/>
</dbReference>
<dbReference type="InterPro" id="IPR001969">
    <property type="entry name" value="Aspartic_peptidase_AS"/>
</dbReference>
<evidence type="ECO:0000256" key="1">
    <source>
        <dbReference type="ARBA" id="ARBA00022750"/>
    </source>
</evidence>
<dbReference type="InterPro" id="IPR021109">
    <property type="entry name" value="Peptidase_aspartic_dom_sf"/>
</dbReference>
<dbReference type="SUPFAM" id="SSF50630">
    <property type="entry name" value="Acid proteases"/>
    <property type="match status" value="1"/>
</dbReference>
<organism evidence="2 3">
    <name type="scientific">Acaulospora morrowiae</name>
    <dbReference type="NCBI Taxonomy" id="94023"/>
    <lineage>
        <taxon>Eukaryota</taxon>
        <taxon>Fungi</taxon>
        <taxon>Fungi incertae sedis</taxon>
        <taxon>Mucoromycota</taxon>
        <taxon>Glomeromycotina</taxon>
        <taxon>Glomeromycetes</taxon>
        <taxon>Diversisporales</taxon>
        <taxon>Acaulosporaceae</taxon>
        <taxon>Acaulospora</taxon>
    </lineage>
</organism>
<keyword evidence="1" id="KW-0645">Protease</keyword>
<keyword evidence="1" id="KW-0064">Aspartyl protease</keyword>
<keyword evidence="1" id="KW-0378">Hydrolase</keyword>
<evidence type="ECO:0000313" key="2">
    <source>
        <dbReference type="EMBL" id="CAG8488714.1"/>
    </source>
</evidence>
<feature type="non-terminal residue" evidence="2">
    <location>
        <position position="1"/>
    </location>
</feature>
<comment type="caution">
    <text evidence="2">The sequence shown here is derived from an EMBL/GenBank/DDBJ whole genome shotgun (WGS) entry which is preliminary data.</text>
</comment>
<proteinExistence type="predicted"/>
<gene>
    <name evidence="2" type="ORF">AMORRO_LOCUS2671</name>
</gene>
<dbReference type="InterPro" id="IPR018247">
    <property type="entry name" value="EF_Hand_1_Ca_BS"/>
</dbReference>
<dbReference type="Proteomes" id="UP000789342">
    <property type="component" value="Unassembled WGS sequence"/>
</dbReference>
<reference evidence="2" key="1">
    <citation type="submission" date="2021-06" db="EMBL/GenBank/DDBJ databases">
        <authorList>
            <person name="Kallberg Y."/>
            <person name="Tangrot J."/>
            <person name="Rosling A."/>
        </authorList>
    </citation>
    <scope>NUCLEOTIDE SEQUENCE</scope>
    <source>
        <strain evidence="2">CL551</strain>
    </source>
</reference>
<dbReference type="AlphaFoldDB" id="A0A9N8WMT6"/>
<accession>A0A9N8WMT6</accession>
<sequence length="422" mass="49330">LPSPKQISIPVKEYFKMIKYYITALGVNNNEIYLKKQFLCELLPENQIESRRYELELPLDELVEKPSKIENELYRFRNVNMPNHSTGAIGVEMSTNRPEIKPDREIKSDLKDEKQKNIALETKSGVDIDTSKLVTNNELEKYAERLGIKEYTENKDLWKKFYDVFGPDFVWPSTAKAGERREVFDYITYPQWEPTGEERARNTVEYRRLLESKTLDASKGSHILIINGKLVSYGNKISQEDNEKLKKKYPGCFYAPVVERTVLIRRFSAKEDQTRNEWQVCIVYNLIDDNKSHICIRNELNPEDEVKIASTEQNYRMIIDTGSTVTIIPSFVREQLCDPNDGWDNFSFCPEGYGGTAKIVQASREWLICLGDGTNWSNWVRTREVYSWQNNPPDVDCGLIGYDVLNNIPHYKPYITYYRIWQ</sequence>
<protein>
    <submittedName>
        <fullName evidence="2">10091_t:CDS:1</fullName>
    </submittedName>
</protein>
<dbReference type="GO" id="GO:0004190">
    <property type="term" value="F:aspartic-type endopeptidase activity"/>
    <property type="evidence" value="ECO:0007669"/>
    <property type="project" value="UniProtKB-KW"/>
</dbReference>